<sequence>EDSLSFGSFLIGPGESIIKTTSGSFISKQSTLNPDFGAMITEMLIELEIEKGNKVALSYTGSYPGANLAVLSALEAMDVSAVIISSCGSSQYGATHPEFTWIDMETHLSRQNTFSNSSTMASIGGGFDLGTQLSTLGKKVCESSIYNNKIELLNIENPHNNIQKRMDHLLSGRDDISLFINVGGGVYSTGDILQRSNTPAGIIYPGDIPDNSNGTVIERFLDMDIPVININHINILSEWYELPYPPKRNYRYGTGSLFYSQKQYNPVVILIAFCISTGMVLVVGIMSHNEIKRRMHSSEPESFL</sequence>
<accession>A0A382FLZ8</accession>
<dbReference type="InterPro" id="IPR027602">
    <property type="entry name" value="PGA_system"/>
</dbReference>
<feature type="non-terminal residue" evidence="2">
    <location>
        <position position="1"/>
    </location>
</feature>
<evidence type="ECO:0000313" key="2">
    <source>
        <dbReference type="EMBL" id="SVB63137.1"/>
    </source>
</evidence>
<dbReference type="EMBL" id="UINC01050318">
    <property type="protein sequence ID" value="SVB63137.1"/>
    <property type="molecule type" value="Genomic_DNA"/>
</dbReference>
<organism evidence="2">
    <name type="scientific">marine metagenome</name>
    <dbReference type="NCBI Taxonomy" id="408172"/>
    <lineage>
        <taxon>unclassified sequences</taxon>
        <taxon>metagenomes</taxon>
        <taxon>ecological metagenomes</taxon>
    </lineage>
</organism>
<gene>
    <name evidence="2" type="ORF">METZ01_LOCUS215991</name>
</gene>
<name>A0A382FLZ8_9ZZZZ</name>
<reference evidence="2" key="1">
    <citation type="submission" date="2018-05" db="EMBL/GenBank/DDBJ databases">
        <authorList>
            <person name="Lanie J.A."/>
            <person name="Ng W.-L."/>
            <person name="Kazmierczak K.M."/>
            <person name="Andrzejewski T.M."/>
            <person name="Davidsen T.M."/>
            <person name="Wayne K.J."/>
            <person name="Tettelin H."/>
            <person name="Glass J.I."/>
            <person name="Rusch D."/>
            <person name="Podicherti R."/>
            <person name="Tsui H.-C.T."/>
            <person name="Winkler M.E."/>
        </authorList>
    </citation>
    <scope>NUCLEOTIDE SEQUENCE</scope>
</reference>
<keyword evidence="1" id="KW-0472">Membrane</keyword>
<feature type="transmembrane region" description="Helical" evidence="1">
    <location>
        <begin position="267"/>
        <end position="286"/>
    </location>
</feature>
<dbReference type="NCBIfam" id="TIGR04332">
    <property type="entry name" value="gamma_Glu_sys"/>
    <property type="match status" value="1"/>
</dbReference>
<protein>
    <recommendedName>
        <fullName evidence="3">Poly-gamma-glutamate system protein</fullName>
    </recommendedName>
</protein>
<keyword evidence="1" id="KW-1133">Transmembrane helix</keyword>
<dbReference type="AlphaFoldDB" id="A0A382FLZ8"/>
<proteinExistence type="predicted"/>
<evidence type="ECO:0000256" key="1">
    <source>
        <dbReference type="SAM" id="Phobius"/>
    </source>
</evidence>
<evidence type="ECO:0008006" key="3">
    <source>
        <dbReference type="Google" id="ProtNLM"/>
    </source>
</evidence>
<keyword evidence="1" id="KW-0812">Transmembrane</keyword>